<gene>
    <name evidence="2" type="ORF">SAMN05421785_12910</name>
</gene>
<sequence>MKELITEPVVAFLGALLTGLAGFIFGKR</sequence>
<dbReference type="EMBL" id="FTOV01000029">
    <property type="protein sequence ID" value="SIT28486.1"/>
    <property type="molecule type" value="Genomic_DNA"/>
</dbReference>
<name>A0A1N7R039_9FLAO</name>
<reference evidence="2 3" key="1">
    <citation type="submission" date="2017-01" db="EMBL/GenBank/DDBJ databases">
        <authorList>
            <person name="Mah S.A."/>
            <person name="Swanson W.J."/>
            <person name="Moy G.W."/>
            <person name="Vacquier V.D."/>
        </authorList>
    </citation>
    <scope>NUCLEOTIDE SEQUENCE [LARGE SCALE GENOMIC DNA]</scope>
    <source>
        <strain evidence="2 3">DSM 18014</strain>
    </source>
</reference>
<dbReference type="NCBIfam" id="TIGR01167">
    <property type="entry name" value="LPXTG_anchor"/>
    <property type="match status" value="1"/>
</dbReference>
<evidence type="ECO:0000313" key="3">
    <source>
        <dbReference type="Proteomes" id="UP000185781"/>
    </source>
</evidence>
<evidence type="ECO:0000313" key="2">
    <source>
        <dbReference type="EMBL" id="SIT28486.1"/>
    </source>
</evidence>
<dbReference type="STRING" id="373672.SAMN05421785_12910"/>
<keyword evidence="1" id="KW-0812">Transmembrane</keyword>
<evidence type="ECO:0000256" key="1">
    <source>
        <dbReference type="SAM" id="Phobius"/>
    </source>
</evidence>
<accession>A0A1N7R039</accession>
<organism evidence="2 3">
    <name type="scientific">Chryseobacterium gambrini</name>
    <dbReference type="NCBI Taxonomy" id="373672"/>
    <lineage>
        <taxon>Bacteria</taxon>
        <taxon>Pseudomonadati</taxon>
        <taxon>Bacteroidota</taxon>
        <taxon>Flavobacteriia</taxon>
        <taxon>Flavobacteriales</taxon>
        <taxon>Weeksellaceae</taxon>
        <taxon>Chryseobacterium group</taxon>
        <taxon>Chryseobacterium</taxon>
    </lineage>
</organism>
<feature type="non-terminal residue" evidence="2">
    <location>
        <position position="28"/>
    </location>
</feature>
<protein>
    <submittedName>
        <fullName evidence="2">LPXTG-motif cell wall anchor domain-containing protein</fullName>
    </submittedName>
</protein>
<dbReference type="AlphaFoldDB" id="A0A1N7R039"/>
<keyword evidence="1" id="KW-0472">Membrane</keyword>
<keyword evidence="1" id="KW-1133">Transmembrane helix</keyword>
<feature type="transmembrane region" description="Helical" evidence="1">
    <location>
        <begin position="6"/>
        <end position="26"/>
    </location>
</feature>
<proteinExistence type="predicted"/>
<dbReference type="Proteomes" id="UP000185781">
    <property type="component" value="Unassembled WGS sequence"/>
</dbReference>